<evidence type="ECO:0000313" key="7">
    <source>
        <dbReference type="EMBL" id="KAK8886113.1"/>
    </source>
</evidence>
<feature type="domain" description="Importin N-terminal" evidence="6">
    <location>
        <begin position="40"/>
        <end position="107"/>
    </location>
</feature>
<dbReference type="Gene3D" id="1.25.10.10">
    <property type="entry name" value="Leucine-rich Repeat Variant"/>
    <property type="match status" value="1"/>
</dbReference>
<sequence length="1017" mass="115067">MDAQVMMMESLATPGTPINLQMLDLTVQAMQKTDSIGAKAREIISRFSSRLDSWTVSNDVLNSQQCSDDTKFIILTVLKNTIKTSWSQFDQTTKDSIIQFILPQSIQLANLNTNQKCVNMADGVIVEILKYEWPNNYPNFINDLLQSMKMSKYAFKNGMIILQELAKDIADYNNCGITSERSIEMTDAFEQQFTQIFDVVSSVFLNQDENVLSDSDVVHSTLKAMKSFISVVDIRFFIATPLFPILCNNYMSSPEYAFDVVDIFGEIANAIEMPPEFRELIPTVFKSVIQGLSPIITNENNEVKTIIASLDPNMVQVLASSLTSFLLRFSNIILFIDDGMWARTAIEWLIQVTEVAKGDAFHTCLDFWMKVTRTCHNEFLKQQQQQEANNSSTSINQLPFYGSFFSPLEQILIAKFVEPFEVDQREDEDGIQWEEVIETTSPLYVPMKASLVFLTNMNSTEVFSLLMNLSNEASSNLEMLNRFAWNAACLTSSICDNFTAKAFEIVASSSALIGNSFLWFVSQHPRFLAGHPGILQGVIQKILESLINDELRIFAVFALKSLFASAELKDAFVSNGFREPFINGLSSCNMLTNDFVIESASSVISYEISKGHENNTPMSEEEKERLVNLLLSPNDDKWSVLSSNLDPSNIIPVILAMRVYGKAGYVLGPLFISHVTKILPSFVAAHEYYSNIQISTNEQAILIRRVKTSITSAIESFSRKLTLYPSNIVEFVISQCLQIASNFSNSPKETRDPAILHLFGLLCEKHGQILLPNMNMLFSLLFMPTVNIIANNEQLQSSFQSNGNFDAFDEDVINMHRSALLSFIDGAVKGCISFIALFNEASLNSFVSTILYLTSFLTKQEICSKSIKILSNFIESIRINASPEFISSFTANYGIKLVVDYFRIVTDPCYNFAFNEICSLFLQLLNLPMIKMNIQALVSTLQQNLFPQLNEEVLLQFVTSLVHSIEEKLIFRQYMRDFLINIKKVRRNDVNFMKDELELENNQLRLDLQNEMQMNVS</sequence>
<dbReference type="InterPro" id="IPR045065">
    <property type="entry name" value="XPO1/5"/>
</dbReference>
<gene>
    <name evidence="7" type="ORF">M9Y10_041573</name>
</gene>
<protein>
    <submittedName>
        <fullName evidence="7">Karyopherin transporter</fullName>
    </submittedName>
</protein>
<evidence type="ECO:0000256" key="5">
    <source>
        <dbReference type="ARBA" id="ARBA00023242"/>
    </source>
</evidence>
<dbReference type="Pfam" id="PF08389">
    <property type="entry name" value="Xpo1"/>
    <property type="match status" value="1"/>
</dbReference>
<evidence type="ECO:0000259" key="6">
    <source>
        <dbReference type="PROSITE" id="PS50166"/>
    </source>
</evidence>
<evidence type="ECO:0000256" key="1">
    <source>
        <dbReference type="ARBA" id="ARBA00004123"/>
    </source>
</evidence>
<keyword evidence="5" id="KW-0539">Nucleus</keyword>
<keyword evidence="8" id="KW-1185">Reference proteome</keyword>
<dbReference type="Proteomes" id="UP001470230">
    <property type="component" value="Unassembled WGS sequence"/>
</dbReference>
<dbReference type="InterPro" id="IPR011989">
    <property type="entry name" value="ARM-like"/>
</dbReference>
<dbReference type="InterPro" id="IPR001494">
    <property type="entry name" value="Importin-beta_N"/>
</dbReference>
<dbReference type="InterPro" id="IPR016024">
    <property type="entry name" value="ARM-type_fold"/>
</dbReference>
<evidence type="ECO:0000256" key="2">
    <source>
        <dbReference type="ARBA" id="ARBA00009466"/>
    </source>
</evidence>
<organism evidence="7 8">
    <name type="scientific">Tritrichomonas musculus</name>
    <dbReference type="NCBI Taxonomy" id="1915356"/>
    <lineage>
        <taxon>Eukaryota</taxon>
        <taxon>Metamonada</taxon>
        <taxon>Parabasalia</taxon>
        <taxon>Tritrichomonadida</taxon>
        <taxon>Tritrichomonadidae</taxon>
        <taxon>Tritrichomonas</taxon>
    </lineage>
</organism>
<dbReference type="PANTHER" id="PTHR11223">
    <property type="entry name" value="EXPORTIN 1/5"/>
    <property type="match status" value="1"/>
</dbReference>
<keyword evidence="3" id="KW-0813">Transport</keyword>
<proteinExistence type="inferred from homology"/>
<evidence type="ECO:0000256" key="4">
    <source>
        <dbReference type="ARBA" id="ARBA00022927"/>
    </source>
</evidence>
<name>A0ABR2K5M1_9EUKA</name>
<dbReference type="SUPFAM" id="SSF48371">
    <property type="entry name" value="ARM repeat"/>
    <property type="match status" value="1"/>
</dbReference>
<keyword evidence="4" id="KW-0653">Protein transport</keyword>
<comment type="similarity">
    <text evidence="2">Belongs to the exportin family.</text>
</comment>
<accession>A0ABR2K5M1</accession>
<dbReference type="InterPro" id="IPR014877">
    <property type="entry name" value="XPO1_C_dom"/>
</dbReference>
<dbReference type="Pfam" id="PF08767">
    <property type="entry name" value="CRM1_C"/>
    <property type="match status" value="1"/>
</dbReference>
<comment type="caution">
    <text evidence="7">The sequence shown here is derived from an EMBL/GenBank/DDBJ whole genome shotgun (WGS) entry which is preliminary data.</text>
</comment>
<dbReference type="Pfam" id="PF03810">
    <property type="entry name" value="IBN_N"/>
    <property type="match status" value="1"/>
</dbReference>
<reference evidence="7 8" key="1">
    <citation type="submission" date="2024-04" db="EMBL/GenBank/DDBJ databases">
        <title>Tritrichomonas musculus Genome.</title>
        <authorList>
            <person name="Alves-Ferreira E."/>
            <person name="Grigg M."/>
            <person name="Lorenzi H."/>
            <person name="Galac M."/>
        </authorList>
    </citation>
    <scope>NUCLEOTIDE SEQUENCE [LARGE SCALE GENOMIC DNA]</scope>
    <source>
        <strain evidence="7 8">EAF2021</strain>
    </source>
</reference>
<dbReference type="PANTHER" id="PTHR11223:SF2">
    <property type="entry name" value="EXPORTIN-1"/>
    <property type="match status" value="1"/>
</dbReference>
<dbReference type="EMBL" id="JAPFFF010000007">
    <property type="protein sequence ID" value="KAK8886113.1"/>
    <property type="molecule type" value="Genomic_DNA"/>
</dbReference>
<evidence type="ECO:0000256" key="3">
    <source>
        <dbReference type="ARBA" id="ARBA00022448"/>
    </source>
</evidence>
<comment type="subcellular location">
    <subcellularLocation>
        <location evidence="1">Nucleus</location>
    </subcellularLocation>
</comment>
<dbReference type="PROSITE" id="PS50166">
    <property type="entry name" value="IMPORTIN_B_NT"/>
    <property type="match status" value="1"/>
</dbReference>
<evidence type="ECO:0000313" key="8">
    <source>
        <dbReference type="Proteomes" id="UP001470230"/>
    </source>
</evidence>
<dbReference type="InterPro" id="IPR013598">
    <property type="entry name" value="Exportin-1/Importin-b-like"/>
</dbReference>
<dbReference type="SMART" id="SM01102">
    <property type="entry name" value="CRM1_C"/>
    <property type="match status" value="1"/>
</dbReference>